<keyword evidence="5" id="KW-1185">Reference proteome</keyword>
<accession>A0A918IK05</accession>
<dbReference type="InterPro" id="IPR025487">
    <property type="entry name" value="DUF4379"/>
</dbReference>
<keyword evidence="1" id="KW-0175">Coiled coil</keyword>
<feature type="region of interest" description="Disordered" evidence="2">
    <location>
        <begin position="131"/>
        <end position="166"/>
    </location>
</feature>
<evidence type="ECO:0000313" key="5">
    <source>
        <dbReference type="Proteomes" id="UP000618795"/>
    </source>
</evidence>
<evidence type="ECO:0000256" key="2">
    <source>
        <dbReference type="SAM" id="MobiDB-lite"/>
    </source>
</evidence>
<feature type="domain" description="Treble clef zinc finger" evidence="3">
    <location>
        <begin position="267"/>
        <end position="326"/>
    </location>
</feature>
<proteinExistence type="predicted"/>
<organism evidence="4 5">
    <name type="scientific">Streptomyces filipinensis</name>
    <dbReference type="NCBI Taxonomy" id="66887"/>
    <lineage>
        <taxon>Bacteria</taxon>
        <taxon>Bacillati</taxon>
        <taxon>Actinomycetota</taxon>
        <taxon>Actinomycetes</taxon>
        <taxon>Kitasatosporales</taxon>
        <taxon>Streptomycetaceae</taxon>
        <taxon>Streptomyces</taxon>
    </lineage>
</organism>
<evidence type="ECO:0000313" key="4">
    <source>
        <dbReference type="EMBL" id="GGV28256.1"/>
    </source>
</evidence>
<evidence type="ECO:0000256" key="1">
    <source>
        <dbReference type="SAM" id="Coils"/>
    </source>
</evidence>
<reference evidence="4" key="1">
    <citation type="journal article" date="2014" name="Int. J. Syst. Evol. Microbiol.">
        <title>Complete genome sequence of Corynebacterium casei LMG S-19264T (=DSM 44701T), isolated from a smear-ripened cheese.</title>
        <authorList>
            <consortium name="US DOE Joint Genome Institute (JGI-PGF)"/>
            <person name="Walter F."/>
            <person name="Albersmeier A."/>
            <person name="Kalinowski J."/>
            <person name="Ruckert C."/>
        </authorList>
    </citation>
    <scope>NUCLEOTIDE SEQUENCE</scope>
    <source>
        <strain evidence="4">JCM 4369</strain>
    </source>
</reference>
<gene>
    <name evidence="4" type="ORF">GCM10010260_80860</name>
</gene>
<reference evidence="4" key="2">
    <citation type="submission" date="2020-09" db="EMBL/GenBank/DDBJ databases">
        <authorList>
            <person name="Sun Q."/>
            <person name="Ohkuma M."/>
        </authorList>
    </citation>
    <scope>NUCLEOTIDE SEQUENCE</scope>
    <source>
        <strain evidence="4">JCM 4369</strain>
    </source>
</reference>
<dbReference type="Proteomes" id="UP000618795">
    <property type="component" value="Unassembled WGS sequence"/>
</dbReference>
<dbReference type="RefSeq" id="WP_191878445.1">
    <property type="nucleotide sequence ID" value="NZ_BMTD01000033.1"/>
</dbReference>
<sequence>MTAASSPKARATSAVEPPRTGALVLPEPLVGLCRADQYERQKKFWQELTQQWRAEVAASLEQVRAKIEKQNAANRELRDNVLSVMQAAPDLRELSVADVMVLKNQWADTVDAARVGVRDATDRRWRCTVEPGHGSWMAPPKDRSRTDRPSMCPKCSGAAPRPGERPALERSVAAISALAAELHPDSGAPEEISYGSNKPVTWWHQVPAVRPSTGEWYWATHVWKQTTKSRTGRRSRNGKAAGINGCPVCNSDQADASNSLAAWYPELAEQWVHGPVGRNAHNTTVGSKIEVTWRCTSSQGEHEDWPAPPNRRTAKALRSGCLKCSKNVSAKALALYHELRTHLPALELEAPIPLDPAPGKRYRGVRVDMWEEALQLVVEFDGWKTHGPESWRDRTADDRLKTERLAAAGQTVIRVREDLDPVGPHDVVVGSGWSAWKVAAAVLLRVHQLGLHPLPGLASYLEHGTDTAAADVEKALLGMPYQPRRLPKAPKAAAVPRQLKATEPHADSWLTPVGPPYSNPKKRAGSLRDYQCRCKTVVTGAPQADVTRGNTKSCGCQQDASRALPRGRADRELTQAARQWARKTGIEVRANGALDARVLASYQLYAVGMASFLGDDSLIPESVVRGWADDEEIALGARGRLPRNTWLGYAASVLAQLAKAPDEDV</sequence>
<evidence type="ECO:0000259" key="3">
    <source>
        <dbReference type="Pfam" id="PF14311"/>
    </source>
</evidence>
<name>A0A918IK05_9ACTN</name>
<dbReference type="AlphaFoldDB" id="A0A918IK05"/>
<dbReference type="Pfam" id="PF14311">
    <property type="entry name" value="DUF4379"/>
    <property type="match status" value="1"/>
</dbReference>
<comment type="caution">
    <text evidence="4">The sequence shown here is derived from an EMBL/GenBank/DDBJ whole genome shotgun (WGS) entry which is preliminary data.</text>
</comment>
<feature type="coiled-coil region" evidence="1">
    <location>
        <begin position="35"/>
        <end position="80"/>
    </location>
</feature>
<protein>
    <recommendedName>
        <fullName evidence="3">Treble clef zinc finger domain-containing protein</fullName>
    </recommendedName>
</protein>
<dbReference type="EMBL" id="BMTD01000033">
    <property type="protein sequence ID" value="GGV28256.1"/>
    <property type="molecule type" value="Genomic_DNA"/>
</dbReference>